<proteinExistence type="predicted"/>
<dbReference type="OrthoDB" id="2804377at2759"/>
<dbReference type="Proteomes" id="UP000250043">
    <property type="component" value="Unassembled WGS sequence"/>
</dbReference>
<dbReference type="EMBL" id="KV722427">
    <property type="protein sequence ID" value="OCH89413.1"/>
    <property type="molecule type" value="Genomic_DNA"/>
</dbReference>
<gene>
    <name evidence="1" type="ORF">OBBRIDRAFT_794275</name>
</gene>
<sequence>MPREEFIKEYLAFRAQRVAKLPENLKPSAPQTRENARQTSALKKLERILYEPFSFEPLPPIFHYGYPIKYVKLQEIAADLGYTPDAEGYNSLMVTVMATNYITGNVLDHPAILTNVFCEGQTILIVSLCTNWEPRGSAKEAALKLKEFLGEVEGPKWYIDREQWFWRE</sequence>
<reference evidence="1 2" key="1">
    <citation type="submission" date="2016-07" db="EMBL/GenBank/DDBJ databases">
        <title>Draft genome of the white-rot fungus Obba rivulosa 3A-2.</title>
        <authorList>
            <consortium name="DOE Joint Genome Institute"/>
            <person name="Miettinen O."/>
            <person name="Riley R."/>
            <person name="Acob R."/>
            <person name="Barry K."/>
            <person name="Cullen D."/>
            <person name="De Vries R."/>
            <person name="Hainaut M."/>
            <person name="Hatakka A."/>
            <person name="Henrissat B."/>
            <person name="Hilden K."/>
            <person name="Kuo R."/>
            <person name="Labutti K."/>
            <person name="Lipzen A."/>
            <person name="Makela M.R."/>
            <person name="Sandor L."/>
            <person name="Spatafora J.W."/>
            <person name="Grigoriev I.V."/>
            <person name="Hibbett D.S."/>
        </authorList>
    </citation>
    <scope>NUCLEOTIDE SEQUENCE [LARGE SCALE GENOMIC DNA]</scope>
    <source>
        <strain evidence="1 2">3A-2</strain>
    </source>
</reference>
<dbReference type="AlphaFoldDB" id="A0A8E2DNB5"/>
<accession>A0A8E2DNB5</accession>
<protein>
    <submittedName>
        <fullName evidence="1">Uncharacterized protein</fullName>
    </submittedName>
</protein>
<organism evidence="1 2">
    <name type="scientific">Obba rivulosa</name>
    <dbReference type="NCBI Taxonomy" id="1052685"/>
    <lineage>
        <taxon>Eukaryota</taxon>
        <taxon>Fungi</taxon>
        <taxon>Dikarya</taxon>
        <taxon>Basidiomycota</taxon>
        <taxon>Agaricomycotina</taxon>
        <taxon>Agaricomycetes</taxon>
        <taxon>Polyporales</taxon>
        <taxon>Gelatoporiaceae</taxon>
        <taxon>Obba</taxon>
    </lineage>
</organism>
<evidence type="ECO:0000313" key="2">
    <source>
        <dbReference type="Proteomes" id="UP000250043"/>
    </source>
</evidence>
<name>A0A8E2DNB5_9APHY</name>
<keyword evidence="2" id="KW-1185">Reference proteome</keyword>
<evidence type="ECO:0000313" key="1">
    <source>
        <dbReference type="EMBL" id="OCH89413.1"/>
    </source>
</evidence>